<feature type="transmembrane region" description="Helical" evidence="1">
    <location>
        <begin position="5"/>
        <end position="23"/>
    </location>
</feature>
<keyword evidence="1" id="KW-1133">Transmembrane helix</keyword>
<keyword evidence="1" id="KW-0472">Membrane</keyword>
<proteinExistence type="predicted"/>
<feature type="transmembrane region" description="Helical" evidence="1">
    <location>
        <begin position="35"/>
        <end position="57"/>
    </location>
</feature>
<sequence>MKRKLPLMIVMILGIGMIIQYFIPHPISKAIYKQSIDWVIIISAFYLVLGVGGILILNYHKIKRKKEGWWLSVLTIVALFTTAIIGLFGGVQNGTLFMNIFLYVQLPLQAAMFSLLAFYIASAAFRAFRARTPEATILLLTATIVMLGRVPIGSLLYKGMPNIAEWILSTVSLAAQRGILLGVGLGSIATSMKIILGIERAYLGGGK</sequence>
<gene>
    <name evidence="2" type="ORF">DRP43_04085</name>
</gene>
<evidence type="ECO:0000313" key="3">
    <source>
        <dbReference type="Proteomes" id="UP000271125"/>
    </source>
</evidence>
<dbReference type="Proteomes" id="UP000271125">
    <property type="component" value="Unassembled WGS sequence"/>
</dbReference>
<name>A0A660SG18_UNCT6</name>
<reference evidence="2 3" key="1">
    <citation type="submission" date="2018-06" db="EMBL/GenBank/DDBJ databases">
        <title>Extensive metabolic versatility and redundancy in microbially diverse, dynamic hydrothermal sediments.</title>
        <authorList>
            <person name="Dombrowski N."/>
            <person name="Teske A."/>
            <person name="Baker B.J."/>
        </authorList>
    </citation>
    <scope>NUCLEOTIDE SEQUENCE [LARGE SCALE GENOMIC DNA]</scope>
    <source>
        <strain evidence="2">B10_G13</strain>
    </source>
</reference>
<feature type="transmembrane region" description="Helical" evidence="1">
    <location>
        <begin position="177"/>
        <end position="198"/>
    </location>
</feature>
<accession>A0A660SG18</accession>
<comment type="caution">
    <text evidence="2">The sequence shown here is derived from an EMBL/GenBank/DDBJ whole genome shotgun (WGS) entry which is preliminary data.</text>
</comment>
<keyword evidence="1" id="KW-0812">Transmembrane</keyword>
<dbReference type="AlphaFoldDB" id="A0A660SG18"/>
<evidence type="ECO:0000256" key="1">
    <source>
        <dbReference type="SAM" id="Phobius"/>
    </source>
</evidence>
<evidence type="ECO:0000313" key="2">
    <source>
        <dbReference type="EMBL" id="RKX69734.1"/>
    </source>
</evidence>
<protein>
    <submittedName>
        <fullName evidence="2">Uncharacterized protein</fullName>
    </submittedName>
</protein>
<feature type="transmembrane region" description="Helical" evidence="1">
    <location>
        <begin position="137"/>
        <end position="157"/>
    </location>
</feature>
<feature type="transmembrane region" description="Helical" evidence="1">
    <location>
        <begin position="100"/>
        <end position="125"/>
    </location>
</feature>
<dbReference type="EMBL" id="QNBD01000173">
    <property type="protein sequence ID" value="RKX69734.1"/>
    <property type="molecule type" value="Genomic_DNA"/>
</dbReference>
<organism evidence="2 3">
    <name type="scientific">candidate division TA06 bacterium</name>
    <dbReference type="NCBI Taxonomy" id="2250710"/>
    <lineage>
        <taxon>Bacteria</taxon>
        <taxon>Bacteria division TA06</taxon>
    </lineage>
</organism>
<feature type="transmembrane region" description="Helical" evidence="1">
    <location>
        <begin position="69"/>
        <end position="88"/>
    </location>
</feature>